<evidence type="ECO:0000313" key="2">
    <source>
        <dbReference type="Proteomes" id="UP001373496"/>
    </source>
</evidence>
<name>A0ABU8E637_9ACTN</name>
<accession>A0ABU8E637</accession>
<evidence type="ECO:0000313" key="1">
    <source>
        <dbReference type="EMBL" id="MEI4278803.1"/>
    </source>
</evidence>
<dbReference type="Proteomes" id="UP001373496">
    <property type="component" value="Unassembled WGS sequence"/>
</dbReference>
<protein>
    <submittedName>
        <fullName evidence="1">Uncharacterized protein</fullName>
    </submittedName>
</protein>
<sequence>MTVPFSIETQPDASLLVTLQDDEDPVQSWIQVTDQVCAQLGATEASRHALVERTVRFLLLHQAPADFPSLVDLEDVLAAYPESAAILGDAAAEGPIG</sequence>
<dbReference type="RefSeq" id="WP_225235891.1">
    <property type="nucleotide sequence ID" value="NZ_JBAPLV010000009.1"/>
</dbReference>
<keyword evidence="2" id="KW-1185">Reference proteome</keyword>
<reference evidence="1 2" key="1">
    <citation type="submission" date="2024-03" db="EMBL/GenBank/DDBJ databases">
        <title>Draft genome sequence of Klenkia terrae.</title>
        <authorList>
            <person name="Duangmal K."/>
            <person name="Chantavorakit T."/>
        </authorList>
    </citation>
    <scope>NUCLEOTIDE SEQUENCE [LARGE SCALE GENOMIC DNA]</scope>
    <source>
        <strain evidence="1 2">JCM 17786</strain>
    </source>
</reference>
<comment type="caution">
    <text evidence="1">The sequence shown here is derived from an EMBL/GenBank/DDBJ whole genome shotgun (WGS) entry which is preliminary data.</text>
</comment>
<dbReference type="EMBL" id="JBAPLV010000009">
    <property type="protein sequence ID" value="MEI4278803.1"/>
    <property type="molecule type" value="Genomic_DNA"/>
</dbReference>
<proteinExistence type="predicted"/>
<organism evidence="1 2">
    <name type="scientific">Klenkia terrae</name>
    <dbReference type="NCBI Taxonomy" id="1052259"/>
    <lineage>
        <taxon>Bacteria</taxon>
        <taxon>Bacillati</taxon>
        <taxon>Actinomycetota</taxon>
        <taxon>Actinomycetes</taxon>
        <taxon>Geodermatophilales</taxon>
        <taxon>Geodermatophilaceae</taxon>
        <taxon>Klenkia</taxon>
    </lineage>
</organism>
<gene>
    <name evidence="1" type="ORF">UXQ13_10030</name>
</gene>